<dbReference type="Pfam" id="PF00440">
    <property type="entry name" value="TetR_N"/>
    <property type="match status" value="1"/>
</dbReference>
<feature type="DNA-binding region" description="H-T-H motif" evidence="4">
    <location>
        <begin position="35"/>
        <end position="54"/>
    </location>
</feature>
<evidence type="ECO:0000256" key="1">
    <source>
        <dbReference type="ARBA" id="ARBA00023015"/>
    </source>
</evidence>
<evidence type="ECO:0000313" key="7">
    <source>
        <dbReference type="EMBL" id="GAA2630656.1"/>
    </source>
</evidence>
<feature type="domain" description="HTH tetR-type" evidence="6">
    <location>
        <begin position="11"/>
        <end position="72"/>
    </location>
</feature>
<dbReference type="InterPro" id="IPR050109">
    <property type="entry name" value="HTH-type_TetR-like_transc_reg"/>
</dbReference>
<comment type="caution">
    <text evidence="7">The sequence shown here is derived from an EMBL/GenBank/DDBJ whole genome shotgun (WGS) entry which is preliminary data.</text>
</comment>
<proteinExistence type="predicted"/>
<dbReference type="RefSeq" id="WP_344569141.1">
    <property type="nucleotide sequence ID" value="NZ_BAAARJ010000019.1"/>
</dbReference>
<keyword evidence="8" id="KW-1185">Reference proteome</keyword>
<reference evidence="7 8" key="1">
    <citation type="journal article" date="2019" name="Int. J. Syst. Evol. Microbiol.">
        <title>The Global Catalogue of Microorganisms (GCM) 10K type strain sequencing project: providing services to taxonomists for standard genome sequencing and annotation.</title>
        <authorList>
            <consortium name="The Broad Institute Genomics Platform"/>
            <consortium name="The Broad Institute Genome Sequencing Center for Infectious Disease"/>
            <person name="Wu L."/>
            <person name="Ma J."/>
        </authorList>
    </citation>
    <scope>NUCLEOTIDE SEQUENCE [LARGE SCALE GENOMIC DNA]</scope>
    <source>
        <strain evidence="7 8">JCM 16373</strain>
    </source>
</reference>
<dbReference type="SUPFAM" id="SSF46689">
    <property type="entry name" value="Homeodomain-like"/>
    <property type="match status" value="1"/>
</dbReference>
<gene>
    <name evidence="7" type="ORF">GCM10009863_52770</name>
</gene>
<name>A0ABN3QN22_9ACTN</name>
<dbReference type="SUPFAM" id="SSF48498">
    <property type="entry name" value="Tetracyclin repressor-like, C-terminal domain"/>
    <property type="match status" value="1"/>
</dbReference>
<dbReference type="Gene3D" id="1.10.357.10">
    <property type="entry name" value="Tetracycline Repressor, domain 2"/>
    <property type="match status" value="1"/>
</dbReference>
<evidence type="ECO:0000256" key="4">
    <source>
        <dbReference type="PROSITE-ProRule" id="PRU00335"/>
    </source>
</evidence>
<evidence type="ECO:0000256" key="5">
    <source>
        <dbReference type="SAM" id="MobiDB-lite"/>
    </source>
</evidence>
<protein>
    <submittedName>
        <fullName evidence="7">TetR/AcrR family transcriptional regulator</fullName>
    </submittedName>
</protein>
<dbReference type="PROSITE" id="PS50977">
    <property type="entry name" value="HTH_TETR_2"/>
    <property type="match status" value="1"/>
</dbReference>
<evidence type="ECO:0000256" key="2">
    <source>
        <dbReference type="ARBA" id="ARBA00023125"/>
    </source>
</evidence>
<evidence type="ECO:0000259" key="6">
    <source>
        <dbReference type="PROSITE" id="PS50977"/>
    </source>
</evidence>
<dbReference type="InterPro" id="IPR036271">
    <property type="entry name" value="Tet_transcr_reg_TetR-rel_C_sf"/>
</dbReference>
<accession>A0ABN3QN22</accession>
<dbReference type="Proteomes" id="UP001501447">
    <property type="component" value="Unassembled WGS sequence"/>
</dbReference>
<keyword evidence="2 4" id="KW-0238">DNA-binding</keyword>
<dbReference type="InterPro" id="IPR001647">
    <property type="entry name" value="HTH_TetR"/>
</dbReference>
<organism evidence="7 8">
    <name type="scientific">Streptomyces axinellae</name>
    <dbReference type="NCBI Taxonomy" id="552788"/>
    <lineage>
        <taxon>Bacteria</taxon>
        <taxon>Bacillati</taxon>
        <taxon>Actinomycetota</taxon>
        <taxon>Actinomycetes</taxon>
        <taxon>Kitasatosporales</taxon>
        <taxon>Streptomycetaceae</taxon>
        <taxon>Streptomyces</taxon>
    </lineage>
</organism>
<dbReference type="PANTHER" id="PTHR30055">
    <property type="entry name" value="HTH-TYPE TRANSCRIPTIONAL REGULATOR RUTR"/>
    <property type="match status" value="1"/>
</dbReference>
<evidence type="ECO:0000256" key="3">
    <source>
        <dbReference type="ARBA" id="ARBA00023163"/>
    </source>
</evidence>
<dbReference type="PANTHER" id="PTHR30055:SF234">
    <property type="entry name" value="HTH-TYPE TRANSCRIPTIONAL REGULATOR BETI"/>
    <property type="match status" value="1"/>
</dbReference>
<keyword evidence="1" id="KW-0805">Transcription regulation</keyword>
<evidence type="ECO:0000313" key="8">
    <source>
        <dbReference type="Proteomes" id="UP001501447"/>
    </source>
</evidence>
<keyword evidence="3" id="KW-0804">Transcription</keyword>
<feature type="region of interest" description="Disordered" evidence="5">
    <location>
        <begin position="78"/>
        <end position="102"/>
    </location>
</feature>
<dbReference type="InterPro" id="IPR009057">
    <property type="entry name" value="Homeodomain-like_sf"/>
</dbReference>
<dbReference type="EMBL" id="BAAARJ010000019">
    <property type="protein sequence ID" value="GAA2630656.1"/>
    <property type="molecule type" value="Genomic_DNA"/>
</dbReference>
<sequence>MAQRKERADALRNRESVLAAADALLARSDDPRGVSMDEVAAAAGVGKGTLFRRFGDRAGLISAVIGARLEPLLERVREADREDQGDGEGDGERAAGAAPSPRQRVRSLLDAVLLFKIENRRLMSVAEDAGISSPYQAEHYVSWHEALAGALRHVPGVSHPDFTAHALLSAVRADLVTHLVDGLGTPPDELRAALAAQVNAILGPEAGDR</sequence>